<reference evidence="1" key="1">
    <citation type="submission" date="2020-02" db="EMBL/GenBank/DDBJ databases">
        <authorList>
            <person name="Palmer J.M."/>
        </authorList>
    </citation>
    <scope>NUCLEOTIDE SEQUENCE</scope>
    <source>
        <strain evidence="1">EPUS1.4</strain>
        <tissue evidence="1">Thallus</tissue>
    </source>
</reference>
<dbReference type="AlphaFoldDB" id="A0A8H7E864"/>
<name>A0A8H7E864_9EURO</name>
<accession>A0A8H7E864</accession>
<sequence length="66" mass="7720">MSSSTRKEVSTILSQHSNIVAGLKCSRNGHEHQPLATNTIRRDNFQLFDLWGGDPTAELFWWYQWR</sequence>
<dbReference type="EMBL" id="JAACFV010000015">
    <property type="protein sequence ID" value="KAF7512005.1"/>
    <property type="molecule type" value="Genomic_DNA"/>
</dbReference>
<dbReference type="Proteomes" id="UP000606974">
    <property type="component" value="Unassembled WGS sequence"/>
</dbReference>
<proteinExistence type="predicted"/>
<keyword evidence="2" id="KW-1185">Reference proteome</keyword>
<organism evidence="1 2">
    <name type="scientific">Endocarpon pusillum</name>
    <dbReference type="NCBI Taxonomy" id="364733"/>
    <lineage>
        <taxon>Eukaryota</taxon>
        <taxon>Fungi</taxon>
        <taxon>Dikarya</taxon>
        <taxon>Ascomycota</taxon>
        <taxon>Pezizomycotina</taxon>
        <taxon>Eurotiomycetes</taxon>
        <taxon>Chaetothyriomycetidae</taxon>
        <taxon>Verrucariales</taxon>
        <taxon>Verrucariaceae</taxon>
        <taxon>Endocarpon</taxon>
    </lineage>
</organism>
<evidence type="ECO:0000313" key="1">
    <source>
        <dbReference type="EMBL" id="KAF7512005.1"/>
    </source>
</evidence>
<evidence type="ECO:0000313" key="2">
    <source>
        <dbReference type="Proteomes" id="UP000606974"/>
    </source>
</evidence>
<comment type="caution">
    <text evidence="1">The sequence shown here is derived from an EMBL/GenBank/DDBJ whole genome shotgun (WGS) entry which is preliminary data.</text>
</comment>
<protein>
    <submittedName>
        <fullName evidence="1">Uncharacterized protein</fullName>
    </submittedName>
</protein>
<gene>
    <name evidence="1" type="ORF">GJ744_002718</name>
</gene>